<evidence type="ECO:0000313" key="10">
    <source>
        <dbReference type="EMBL" id="OGH69126.1"/>
    </source>
</evidence>
<organism evidence="10 11">
    <name type="scientific">Candidatus Magasanikbacteria bacterium RIFCSPHIGHO2_01_FULL_47_8</name>
    <dbReference type="NCBI Taxonomy" id="1798673"/>
    <lineage>
        <taxon>Bacteria</taxon>
        <taxon>Candidatus Magasanikiibacteriota</taxon>
    </lineage>
</organism>
<dbReference type="InterPro" id="IPR020598">
    <property type="entry name" value="rRNA_Ade_methylase_Trfase_N"/>
</dbReference>
<feature type="binding site" evidence="7 8">
    <location>
        <position position="130"/>
    </location>
    <ligand>
        <name>S-adenosyl-L-methionine</name>
        <dbReference type="ChEBI" id="CHEBI:59789"/>
    </ligand>
</feature>
<evidence type="ECO:0000256" key="3">
    <source>
        <dbReference type="ARBA" id="ARBA00022603"/>
    </source>
</evidence>
<evidence type="ECO:0000256" key="2">
    <source>
        <dbReference type="ARBA" id="ARBA00022552"/>
    </source>
</evidence>
<comment type="catalytic activity">
    <reaction evidence="7">
        <text>adenosine(1518)/adenosine(1519) in 16S rRNA + 4 S-adenosyl-L-methionine = N(6)-dimethyladenosine(1518)/N(6)-dimethyladenosine(1519) in 16S rRNA + 4 S-adenosyl-L-homocysteine + 4 H(+)</text>
        <dbReference type="Rhea" id="RHEA:19609"/>
        <dbReference type="Rhea" id="RHEA-COMP:10232"/>
        <dbReference type="Rhea" id="RHEA-COMP:10233"/>
        <dbReference type="ChEBI" id="CHEBI:15378"/>
        <dbReference type="ChEBI" id="CHEBI:57856"/>
        <dbReference type="ChEBI" id="CHEBI:59789"/>
        <dbReference type="ChEBI" id="CHEBI:74411"/>
        <dbReference type="ChEBI" id="CHEBI:74493"/>
        <dbReference type="EC" id="2.1.1.182"/>
    </reaction>
</comment>
<comment type="similarity">
    <text evidence="7">Belongs to the class I-like SAM-binding methyltransferase superfamily. rRNA adenine N(6)-methyltransferase family. RsmA subfamily.</text>
</comment>
<dbReference type="InterPro" id="IPR023165">
    <property type="entry name" value="rRNA_Ade_diMease-like_C"/>
</dbReference>
<dbReference type="SUPFAM" id="SSF53335">
    <property type="entry name" value="S-adenosyl-L-methionine-dependent methyltransferases"/>
    <property type="match status" value="1"/>
</dbReference>
<accession>A0A1F6MBW9</accession>
<proteinExistence type="inferred from homology"/>
<feature type="binding site" evidence="7 8">
    <location>
        <position position="76"/>
    </location>
    <ligand>
        <name>S-adenosyl-L-methionine</name>
        <dbReference type="ChEBI" id="CHEBI:59789"/>
    </ligand>
</feature>
<dbReference type="SMART" id="SM00650">
    <property type="entry name" value="rADc"/>
    <property type="match status" value="1"/>
</dbReference>
<dbReference type="NCBIfam" id="TIGR00755">
    <property type="entry name" value="ksgA"/>
    <property type="match status" value="1"/>
</dbReference>
<dbReference type="GO" id="GO:0005829">
    <property type="term" value="C:cytosol"/>
    <property type="evidence" value="ECO:0007669"/>
    <property type="project" value="TreeGrafter"/>
</dbReference>
<protein>
    <recommendedName>
        <fullName evidence="7">Ribosomal RNA small subunit methyltransferase A</fullName>
        <ecNumber evidence="7">2.1.1.182</ecNumber>
    </recommendedName>
    <alternativeName>
        <fullName evidence="7">16S rRNA (adenine(1518)-N(6)/adenine(1519)-N(6))-dimethyltransferase</fullName>
    </alternativeName>
    <alternativeName>
        <fullName evidence="7">16S rRNA dimethyladenosine transferase</fullName>
    </alternativeName>
    <alternativeName>
        <fullName evidence="7">16S rRNA dimethylase</fullName>
    </alternativeName>
    <alternativeName>
        <fullName evidence="7">S-adenosylmethionine-6-N', N'-adenosyl(rRNA) dimethyltransferase</fullName>
    </alternativeName>
</protein>
<evidence type="ECO:0000313" key="11">
    <source>
        <dbReference type="Proteomes" id="UP000177953"/>
    </source>
</evidence>
<keyword evidence="3 7" id="KW-0489">Methyltransferase</keyword>
<comment type="caution">
    <text evidence="10">The sequence shown here is derived from an EMBL/GenBank/DDBJ whole genome shotgun (WGS) entry which is preliminary data.</text>
</comment>
<comment type="function">
    <text evidence="7">Specifically dimethylates two adjacent adenosines (A1518 and A1519) in the loop of a conserved hairpin near the 3'-end of 16S rRNA in the 30S particle. May play a critical role in biogenesis of 30S subunits.</text>
</comment>
<evidence type="ECO:0000256" key="7">
    <source>
        <dbReference type="HAMAP-Rule" id="MF_00607"/>
    </source>
</evidence>
<keyword evidence="5 7" id="KW-0949">S-adenosyl-L-methionine</keyword>
<evidence type="ECO:0000256" key="5">
    <source>
        <dbReference type="ARBA" id="ARBA00022691"/>
    </source>
</evidence>
<dbReference type="AlphaFoldDB" id="A0A1F6MBW9"/>
<reference evidence="10 11" key="1">
    <citation type="journal article" date="2016" name="Nat. Commun.">
        <title>Thousands of microbial genomes shed light on interconnected biogeochemical processes in an aquifer system.</title>
        <authorList>
            <person name="Anantharaman K."/>
            <person name="Brown C.T."/>
            <person name="Hug L.A."/>
            <person name="Sharon I."/>
            <person name="Castelle C.J."/>
            <person name="Probst A.J."/>
            <person name="Thomas B.C."/>
            <person name="Singh A."/>
            <person name="Wilkins M.J."/>
            <person name="Karaoz U."/>
            <person name="Brodie E.L."/>
            <person name="Williams K.H."/>
            <person name="Hubbard S.S."/>
            <person name="Banfield J.F."/>
        </authorList>
    </citation>
    <scope>NUCLEOTIDE SEQUENCE [LARGE SCALE GENOMIC DNA]</scope>
</reference>
<evidence type="ECO:0000256" key="1">
    <source>
        <dbReference type="ARBA" id="ARBA00022490"/>
    </source>
</evidence>
<feature type="domain" description="Ribosomal RNA adenine methylase transferase N-terminal" evidence="9">
    <location>
        <begin position="35"/>
        <end position="213"/>
    </location>
</feature>
<name>A0A1F6MBW9_9BACT</name>
<keyword evidence="6 7" id="KW-0694">RNA-binding</keyword>
<dbReference type="PANTHER" id="PTHR11727">
    <property type="entry name" value="DIMETHYLADENOSINE TRANSFERASE"/>
    <property type="match status" value="1"/>
</dbReference>
<dbReference type="GO" id="GO:0052908">
    <property type="term" value="F:16S rRNA (adenine(1518)-N(6)/adenine(1519)-N(6))-dimethyltransferase activity"/>
    <property type="evidence" value="ECO:0007669"/>
    <property type="project" value="UniProtKB-EC"/>
</dbReference>
<feature type="binding site" evidence="7 8">
    <location>
        <position position="28"/>
    </location>
    <ligand>
        <name>S-adenosyl-L-methionine</name>
        <dbReference type="ChEBI" id="CHEBI:59789"/>
    </ligand>
</feature>
<feature type="binding site" evidence="7 8">
    <location>
        <position position="55"/>
    </location>
    <ligand>
        <name>S-adenosyl-L-methionine</name>
        <dbReference type="ChEBI" id="CHEBI:59789"/>
    </ligand>
</feature>
<dbReference type="HAMAP" id="MF_00607">
    <property type="entry name" value="16SrRNA_methyltr_A"/>
    <property type="match status" value="1"/>
</dbReference>
<comment type="caution">
    <text evidence="7 8">Lacks conserved residue(s) required for the propagation of feature annotation.</text>
</comment>
<evidence type="ECO:0000256" key="8">
    <source>
        <dbReference type="PROSITE-ProRule" id="PRU01026"/>
    </source>
</evidence>
<dbReference type="PROSITE" id="PS51689">
    <property type="entry name" value="SAM_RNA_A_N6_MT"/>
    <property type="match status" value="1"/>
</dbReference>
<dbReference type="Gene3D" id="3.40.50.150">
    <property type="entry name" value="Vaccinia Virus protein VP39"/>
    <property type="match status" value="1"/>
</dbReference>
<comment type="subcellular location">
    <subcellularLocation>
        <location evidence="7">Cytoplasm</location>
    </subcellularLocation>
</comment>
<dbReference type="EMBL" id="MFPU01000065">
    <property type="protein sequence ID" value="OGH69126.1"/>
    <property type="molecule type" value="Genomic_DNA"/>
</dbReference>
<dbReference type="EC" id="2.1.1.182" evidence="7"/>
<dbReference type="InterPro" id="IPR001737">
    <property type="entry name" value="KsgA/Erm"/>
</dbReference>
<evidence type="ECO:0000256" key="6">
    <source>
        <dbReference type="ARBA" id="ARBA00022884"/>
    </source>
</evidence>
<sequence length="292" mass="33313">MPDLYNPDYLKHLCQKYGLSPSKQYGQNYLLDAAVIEEMLVAAELATDDAVVEVGPGFGILTLALAPKVKKVMAFEIEKKLEPYWEGLAKQYKNLEIIWGNILKKFPISNISEIPLATGQYPNGYKVVANLPYQITSPVIRLFLENEFPPTLMVTMVQKEVGERMCAKPGQMSVLAVATQYFAVPEIVRVVPRALFWPEPKVDSVVIKLRIKSQELRSKEFEKKFFDIVRAGFANRRKLLIKNLTPIVGKKNRPELEKIFTNLGLTGNSRAQELSMEQWKELVHKIQIDIRY</sequence>
<gene>
    <name evidence="7" type="primary">rsmA</name>
    <name evidence="7" type="synonym">ksgA</name>
    <name evidence="10" type="ORF">A2754_01980</name>
</gene>
<evidence type="ECO:0000256" key="4">
    <source>
        <dbReference type="ARBA" id="ARBA00022679"/>
    </source>
</evidence>
<dbReference type="Gene3D" id="1.10.8.100">
    <property type="entry name" value="Ribosomal RNA adenine dimethylase-like, domain 2"/>
    <property type="match status" value="1"/>
</dbReference>
<dbReference type="Pfam" id="PF00398">
    <property type="entry name" value="RrnaAD"/>
    <property type="match status" value="1"/>
</dbReference>
<keyword evidence="2 7" id="KW-0698">rRNA processing</keyword>
<dbReference type="GO" id="GO:0003723">
    <property type="term" value="F:RNA binding"/>
    <property type="evidence" value="ECO:0007669"/>
    <property type="project" value="UniProtKB-UniRule"/>
</dbReference>
<feature type="binding site" evidence="7 8">
    <location>
        <position position="30"/>
    </location>
    <ligand>
        <name>S-adenosyl-L-methionine</name>
        <dbReference type="ChEBI" id="CHEBI:59789"/>
    </ligand>
</feature>
<dbReference type="InterPro" id="IPR029063">
    <property type="entry name" value="SAM-dependent_MTases_sf"/>
</dbReference>
<keyword evidence="1 7" id="KW-0963">Cytoplasm</keyword>
<evidence type="ECO:0000259" key="9">
    <source>
        <dbReference type="SMART" id="SM00650"/>
    </source>
</evidence>
<dbReference type="InterPro" id="IPR011530">
    <property type="entry name" value="rRNA_adenine_dimethylase"/>
</dbReference>
<dbReference type="PANTHER" id="PTHR11727:SF7">
    <property type="entry name" value="DIMETHYLADENOSINE TRANSFERASE-RELATED"/>
    <property type="match status" value="1"/>
</dbReference>
<keyword evidence="4 7" id="KW-0808">Transferase</keyword>
<dbReference type="Proteomes" id="UP000177953">
    <property type="component" value="Unassembled WGS sequence"/>
</dbReference>